<gene>
    <name evidence="2" type="ORF">DUNSADRAFT_14719</name>
</gene>
<dbReference type="AlphaFoldDB" id="G9L6P5"/>
<evidence type="ECO:0000313" key="1">
    <source>
        <dbReference type="EMBL" id="AEW43285.1"/>
    </source>
</evidence>
<accession>G9L6P5</accession>
<dbReference type="EMBL" id="JQ011391">
    <property type="protein sequence ID" value="AEW43285.1"/>
    <property type="molecule type" value="mRNA"/>
</dbReference>
<dbReference type="EMBL" id="MU069497">
    <property type="protein sequence ID" value="KAF5841012.1"/>
    <property type="molecule type" value="Genomic_DNA"/>
</dbReference>
<evidence type="ECO:0000313" key="2">
    <source>
        <dbReference type="EMBL" id="KAF5841012.1"/>
    </source>
</evidence>
<dbReference type="OrthoDB" id="504357at2759"/>
<proteinExistence type="evidence at transcript level"/>
<reference evidence="2" key="2">
    <citation type="submission" date="2017-08" db="EMBL/GenBank/DDBJ databases">
        <authorList>
            <person name="Polle J.E."/>
            <person name="Barry K."/>
            <person name="Cushman J."/>
            <person name="Schmutz J."/>
            <person name="Tran D."/>
            <person name="Hathwaick L.T."/>
            <person name="Yim W.C."/>
            <person name="Jenkins J."/>
            <person name="Mckie-Krisberg Z.M."/>
            <person name="Prochnik S."/>
            <person name="Lindquist E."/>
            <person name="Dockter R.B."/>
            <person name="Adam C."/>
            <person name="Molina H."/>
            <person name="Bunkerborg J."/>
            <person name="Jin E."/>
            <person name="Buchheim M."/>
            <person name="Magnuson J."/>
        </authorList>
    </citation>
    <scope>NUCLEOTIDE SEQUENCE</scope>
    <source>
        <strain evidence="2">CCAP 19/18</strain>
    </source>
</reference>
<name>G9L6P5_DUNSA</name>
<dbReference type="Proteomes" id="UP000815325">
    <property type="component" value="Unassembled WGS sequence"/>
</dbReference>
<keyword evidence="3" id="KW-1185">Reference proteome</keyword>
<evidence type="ECO:0000313" key="3">
    <source>
        <dbReference type="Proteomes" id="UP000815325"/>
    </source>
</evidence>
<organism evidence="1">
    <name type="scientific">Dunaliella salina</name>
    <name type="common">Green alga</name>
    <name type="synonym">Protococcus salinus</name>
    <dbReference type="NCBI Taxonomy" id="3046"/>
    <lineage>
        <taxon>Eukaryota</taxon>
        <taxon>Viridiplantae</taxon>
        <taxon>Chlorophyta</taxon>
        <taxon>core chlorophytes</taxon>
        <taxon>Chlorophyceae</taxon>
        <taxon>CS clade</taxon>
        <taxon>Chlamydomonadales</taxon>
        <taxon>Dunaliellaceae</taxon>
        <taxon>Dunaliella</taxon>
    </lineage>
</organism>
<sequence length="282" mass="31171">MAPKAVEKQQTPSPGPQLRRLGWVRSVVSTVASTAAPILGQVQHAGDLILERLGRKEQLATYTAPLVLRATDIGDAALNTLDQQVDYVINTGSSAVGTAQQTIHDSANGVREIHSANLAFLNNAFQTYLTSLQQATDWAVENLNPVRASRAAWDWARATLARMQELLDPDTLYNFLRERWAAFTSIPVVRGVLDTVQPITNAFWSIFYALHDFVVSSGLYKFAVDSSLSTWHWITDSSPYKLGAQYLYPIVQPVADPTLDKFAHSQVVNSTLDYWKPNTVVA</sequence>
<protein>
    <submittedName>
        <fullName evidence="1">Major lipid droplet protein</fullName>
    </submittedName>
</protein>
<reference evidence="1" key="1">
    <citation type="submission" date="2011-11" db="EMBL/GenBank/DDBJ databases">
        <title>Characterization of major lipid droplet proteins from Dunaliella.</title>
        <authorList>
            <person name="Davidi L."/>
            <person name="Pick U."/>
        </authorList>
    </citation>
    <scope>NUCLEOTIDE SEQUENCE</scope>
</reference>
<reference evidence="2" key="3">
    <citation type="submission" date="2020-06" db="EMBL/GenBank/DDBJ databases">
        <authorList>
            <consortium name="DOE Joint Genome Institute"/>
            <person name="Calhoun S."/>
            <person name="Polle J.E."/>
            <person name="Mckie-Krisberg Z."/>
            <person name="Prochnik S."/>
            <person name="Neofotis P."/>
            <person name="Yim W.C."/>
            <person name="Hathwaik L.T."/>
            <person name="Jenkins J."/>
            <person name="Molina H."/>
            <person name="Bunkenborg J."/>
            <person name="Grigoriev I.V."/>
            <person name="Barry K."/>
            <person name="Schmutz J."/>
            <person name="Jin E."/>
            <person name="Cushman J.C."/>
            <person name="Magnuson J.K."/>
        </authorList>
    </citation>
    <scope>NUCLEOTIDE SEQUENCE</scope>
    <source>
        <strain evidence="2">CCAP 19/18</strain>
    </source>
</reference>